<dbReference type="AlphaFoldDB" id="A0A0D7BCI4"/>
<sequence>MPSHTPSFTTTTLLLSVLAATAGASVIRRQQHNEVPTPPGSLETGWESLPDVPDADLILNFPVDDGVTIPVYQSSGKDNASITRAVMVYQGKWRDCWAYFNMVQNALYNGAYSDPEIDDSTISIMAPCFMAEQDVTAGAVTDQAIWGDTTWISGHYNIGPESVKDVSSYDVIDKLVDYYMDAATFPNLKELVIAGHSAGGQVAQRYAALRSPTKNDDRLHYWIGNPGSLVWLTPDRPAPNDACEGFDDYKYGLADKLVGYALADSNDMGRDGMVDRYIGRNVHYAWGLEDNGPGDTRCQAITQGSTHLERGQNFASMLEGLGGGSLPSTQTVDWVPGVSHDGDAMMNSDAGIAKLFKD</sequence>
<dbReference type="STRING" id="1314674.A0A0D7BCI4"/>
<evidence type="ECO:0000313" key="2">
    <source>
        <dbReference type="EMBL" id="KIY67246.1"/>
    </source>
</evidence>
<reference evidence="2 3" key="1">
    <citation type="journal article" date="2015" name="Fungal Genet. Biol.">
        <title>Evolution of novel wood decay mechanisms in Agaricales revealed by the genome sequences of Fistulina hepatica and Cylindrobasidium torrendii.</title>
        <authorList>
            <person name="Floudas D."/>
            <person name="Held B.W."/>
            <person name="Riley R."/>
            <person name="Nagy L.G."/>
            <person name="Koehler G."/>
            <person name="Ransdell A.S."/>
            <person name="Younus H."/>
            <person name="Chow J."/>
            <person name="Chiniquy J."/>
            <person name="Lipzen A."/>
            <person name="Tritt A."/>
            <person name="Sun H."/>
            <person name="Haridas S."/>
            <person name="LaButti K."/>
            <person name="Ohm R.A."/>
            <person name="Kues U."/>
            <person name="Blanchette R.A."/>
            <person name="Grigoriev I.V."/>
            <person name="Minto R.E."/>
            <person name="Hibbett D.S."/>
        </authorList>
    </citation>
    <scope>NUCLEOTIDE SEQUENCE [LARGE SCALE GENOMIC DNA]</scope>
    <source>
        <strain evidence="2 3">FP15055 ss-10</strain>
    </source>
</reference>
<evidence type="ECO:0000313" key="3">
    <source>
        <dbReference type="Proteomes" id="UP000054007"/>
    </source>
</evidence>
<dbReference type="InterPro" id="IPR029058">
    <property type="entry name" value="AB_hydrolase_fold"/>
</dbReference>
<protein>
    <recommendedName>
        <fullName evidence="4">Alpha/beta-hydrolase</fullName>
    </recommendedName>
</protein>
<feature type="chain" id="PRO_5002317073" description="Alpha/beta-hydrolase" evidence="1">
    <location>
        <begin position="25"/>
        <end position="358"/>
    </location>
</feature>
<dbReference type="SUPFAM" id="SSF53474">
    <property type="entry name" value="alpha/beta-Hydrolases"/>
    <property type="match status" value="1"/>
</dbReference>
<name>A0A0D7BCI4_9AGAR</name>
<accession>A0A0D7BCI4</accession>
<evidence type="ECO:0008006" key="4">
    <source>
        <dbReference type="Google" id="ProtNLM"/>
    </source>
</evidence>
<dbReference type="PANTHER" id="PTHR35560:SF3">
    <property type="entry name" value="PEPTIDASE S9 PROLYL OLIGOPEPTIDASE CATALYTIC DOMAIN-CONTAINING PROTEIN"/>
    <property type="match status" value="1"/>
</dbReference>
<organism evidence="2 3">
    <name type="scientific">Cylindrobasidium torrendii FP15055 ss-10</name>
    <dbReference type="NCBI Taxonomy" id="1314674"/>
    <lineage>
        <taxon>Eukaryota</taxon>
        <taxon>Fungi</taxon>
        <taxon>Dikarya</taxon>
        <taxon>Basidiomycota</taxon>
        <taxon>Agaricomycotina</taxon>
        <taxon>Agaricomycetes</taxon>
        <taxon>Agaricomycetidae</taxon>
        <taxon>Agaricales</taxon>
        <taxon>Marasmiineae</taxon>
        <taxon>Physalacriaceae</taxon>
        <taxon>Cylindrobasidium</taxon>
    </lineage>
</organism>
<dbReference type="EMBL" id="KN880531">
    <property type="protein sequence ID" value="KIY67246.1"/>
    <property type="molecule type" value="Genomic_DNA"/>
</dbReference>
<dbReference type="PANTHER" id="PTHR35560">
    <property type="entry name" value="BLL0132 PROTEIN"/>
    <property type="match status" value="1"/>
</dbReference>
<dbReference type="Proteomes" id="UP000054007">
    <property type="component" value="Unassembled WGS sequence"/>
</dbReference>
<dbReference type="OrthoDB" id="5985073at2759"/>
<keyword evidence="3" id="KW-1185">Reference proteome</keyword>
<gene>
    <name evidence="2" type="ORF">CYLTODRAFT_454652</name>
</gene>
<feature type="signal peptide" evidence="1">
    <location>
        <begin position="1"/>
        <end position="24"/>
    </location>
</feature>
<proteinExistence type="predicted"/>
<evidence type="ECO:0000256" key="1">
    <source>
        <dbReference type="SAM" id="SignalP"/>
    </source>
</evidence>
<dbReference type="Gene3D" id="3.40.50.1820">
    <property type="entry name" value="alpha/beta hydrolase"/>
    <property type="match status" value="1"/>
</dbReference>
<keyword evidence="1" id="KW-0732">Signal</keyword>